<protein>
    <submittedName>
        <fullName evidence="1">Uncharacterized protein</fullName>
    </submittedName>
</protein>
<name>A0A3Q9JK50_9GAMM</name>
<sequence>MNNIEEDILDSIINCCQEMRTPEVLKRPNGLNIDHYNLILNHHKISEDDFIRVVRLGINKELLIYNGNINQTPFDPTRIQALILR</sequence>
<accession>A0A3Q9JK50</accession>
<dbReference type="Proteomes" id="UP000273143">
    <property type="component" value="Chromosome"/>
</dbReference>
<proteinExistence type="predicted"/>
<evidence type="ECO:0000313" key="1">
    <source>
        <dbReference type="EMBL" id="AZS49327.1"/>
    </source>
</evidence>
<evidence type="ECO:0000313" key="2">
    <source>
        <dbReference type="Proteomes" id="UP000273143"/>
    </source>
</evidence>
<dbReference type="KEGG" id="emo:DM558_00385"/>
<gene>
    <name evidence="1" type="ORF">DM558_00385</name>
</gene>
<dbReference type="AlphaFoldDB" id="A0A3Q9JK50"/>
<reference evidence="2" key="1">
    <citation type="submission" date="2018-06" db="EMBL/GenBank/DDBJ databases">
        <title>Complete genome of Pseudomonas insecticola strain QZS01.</title>
        <authorList>
            <person name="Wang J."/>
            <person name="Su Q."/>
        </authorList>
    </citation>
    <scope>NUCLEOTIDE SEQUENCE [LARGE SCALE GENOMIC DNA]</scope>
    <source>
        <strain evidence="2">QZS01</strain>
    </source>
</reference>
<keyword evidence="2" id="KW-1185">Reference proteome</keyword>
<dbReference type="EMBL" id="CP029822">
    <property type="protein sequence ID" value="AZS49327.1"/>
    <property type="molecule type" value="Genomic_DNA"/>
</dbReference>
<organism evidence="1 2">
    <name type="scientific">Entomomonas moraniae</name>
    <dbReference type="NCBI Taxonomy" id="2213226"/>
    <lineage>
        <taxon>Bacteria</taxon>
        <taxon>Pseudomonadati</taxon>
        <taxon>Pseudomonadota</taxon>
        <taxon>Gammaproteobacteria</taxon>
        <taxon>Pseudomonadales</taxon>
        <taxon>Pseudomonadaceae</taxon>
        <taxon>Entomomonas</taxon>
    </lineage>
</organism>